<feature type="transmembrane region" description="Helical" evidence="1">
    <location>
        <begin position="92"/>
        <end position="109"/>
    </location>
</feature>
<evidence type="ECO:0000259" key="2">
    <source>
        <dbReference type="Pfam" id="PF15420"/>
    </source>
</evidence>
<dbReference type="KEGG" id="nno:NONO_c22160"/>
<evidence type="ECO:0000313" key="4">
    <source>
        <dbReference type="Proteomes" id="UP000019150"/>
    </source>
</evidence>
<dbReference type="EMBL" id="CP006850">
    <property type="protein sequence ID" value="AHH17014.1"/>
    <property type="molecule type" value="Genomic_DNA"/>
</dbReference>
<keyword evidence="1" id="KW-1133">Transmembrane helix</keyword>
<evidence type="ECO:0000313" key="3">
    <source>
        <dbReference type="EMBL" id="AHH17014.1"/>
    </source>
</evidence>
<feature type="transmembrane region" description="Helical" evidence="1">
    <location>
        <begin position="28"/>
        <end position="47"/>
    </location>
</feature>
<dbReference type="OrthoDB" id="4551757at2"/>
<protein>
    <submittedName>
        <fullName evidence="3">Alpha/beta hydrolase family protein</fullName>
    </submittedName>
</protein>
<organism evidence="3 4">
    <name type="scientific">Nocardia nova SH22a</name>
    <dbReference type="NCBI Taxonomy" id="1415166"/>
    <lineage>
        <taxon>Bacteria</taxon>
        <taxon>Bacillati</taxon>
        <taxon>Actinomycetota</taxon>
        <taxon>Actinomycetes</taxon>
        <taxon>Mycobacteriales</taxon>
        <taxon>Nocardiaceae</taxon>
        <taxon>Nocardia</taxon>
    </lineage>
</organism>
<dbReference type="RefSeq" id="WP_025348495.1">
    <property type="nucleotide sequence ID" value="NZ_CP006850.1"/>
</dbReference>
<reference evidence="3 4" key="1">
    <citation type="journal article" date="2014" name="Appl. Environ. Microbiol.">
        <title>Insights into the Microbial Degradation of Rubber and Gutta-Percha by Analysis of the Complete Genome of Nocardia nova SH22a.</title>
        <authorList>
            <person name="Luo Q."/>
            <person name="Hiessl S."/>
            <person name="Poehlein A."/>
            <person name="Daniel R."/>
            <person name="Steinbuchel A."/>
        </authorList>
    </citation>
    <scope>NUCLEOTIDE SEQUENCE [LARGE SCALE GENOMIC DNA]</scope>
    <source>
        <strain evidence="3">SH22a</strain>
    </source>
</reference>
<dbReference type="AlphaFoldDB" id="W5TCW4"/>
<dbReference type="GO" id="GO:0016787">
    <property type="term" value="F:hydrolase activity"/>
    <property type="evidence" value="ECO:0007669"/>
    <property type="project" value="UniProtKB-KW"/>
</dbReference>
<dbReference type="STRING" id="1415166.NONO_c22160"/>
<feature type="domain" description="Alpha/beta-hydrolase N-terminal" evidence="2">
    <location>
        <begin position="44"/>
        <end position="160"/>
    </location>
</feature>
<evidence type="ECO:0000256" key="1">
    <source>
        <dbReference type="SAM" id="Phobius"/>
    </source>
</evidence>
<dbReference type="Pfam" id="PF15420">
    <property type="entry name" value="Abhydrolase_9_N"/>
    <property type="match status" value="1"/>
</dbReference>
<gene>
    <name evidence="3" type="ORF">NONO_c22160</name>
</gene>
<dbReference type="PATRIC" id="fig|1415166.3.peg.2255"/>
<name>W5TCW4_9NOCA</name>
<accession>W5TCW4</accession>
<dbReference type="eggNOG" id="COG4425">
    <property type="taxonomic scope" value="Bacteria"/>
</dbReference>
<feature type="transmembrane region" description="Helical" evidence="1">
    <location>
        <begin position="53"/>
        <end position="72"/>
    </location>
</feature>
<keyword evidence="1" id="KW-0812">Transmembrane</keyword>
<feature type="transmembrane region" description="Helical" evidence="1">
    <location>
        <begin position="129"/>
        <end position="151"/>
    </location>
</feature>
<sequence>MTAVITPVRAAEPAAPRRHHPALTRPRIETLVAVTAAVVVSLLPAVLPRTSVSQAIMTAVPVALAIGVVALLRKVLGYWRIDIDARLGRVRVPLLLVCGFVVTAAGVRAAAWQNGLHAAMGMAPAGAAYWLRCLLGAALIVAFLVGTGRGIRWGIRKLVRL</sequence>
<proteinExistence type="predicted"/>
<keyword evidence="4" id="KW-1185">Reference proteome</keyword>
<keyword evidence="1" id="KW-0472">Membrane</keyword>
<dbReference type="HOGENOM" id="CLU_1641981_0_0_11"/>
<dbReference type="InterPro" id="IPR027788">
    <property type="entry name" value="Alpha/beta-hydrolase_N_dom"/>
</dbReference>
<keyword evidence="3" id="KW-0378">Hydrolase</keyword>
<dbReference type="Proteomes" id="UP000019150">
    <property type="component" value="Chromosome"/>
</dbReference>